<feature type="signal peptide" evidence="1">
    <location>
        <begin position="1"/>
        <end position="24"/>
    </location>
</feature>
<dbReference type="InterPro" id="IPR008972">
    <property type="entry name" value="Cupredoxin"/>
</dbReference>
<accession>A0ABV8DPN8</accession>
<evidence type="ECO:0000256" key="1">
    <source>
        <dbReference type="SAM" id="SignalP"/>
    </source>
</evidence>
<sequence length="132" mass="13766">MRNARRGCALVLLAGLLTAGCASADEGEHADQSSVPAPPVDVQPQAVVIAVRLAAGTVTPDDTRVEAAVGQPIELVVDSDTSDELHVHADPDHTFEVEPAAGQRFSFTVGVPGRVEVELHEAGRTVATILVR</sequence>
<keyword evidence="3" id="KW-1185">Reference proteome</keyword>
<gene>
    <name evidence="2" type="ORF">ACFO0B_08650</name>
</gene>
<evidence type="ECO:0000313" key="3">
    <source>
        <dbReference type="Proteomes" id="UP001595696"/>
    </source>
</evidence>
<evidence type="ECO:0000313" key="2">
    <source>
        <dbReference type="EMBL" id="MFC3962056.1"/>
    </source>
</evidence>
<dbReference type="PROSITE" id="PS51257">
    <property type="entry name" value="PROKAR_LIPOPROTEIN"/>
    <property type="match status" value="1"/>
</dbReference>
<keyword evidence="1" id="KW-0732">Signal</keyword>
<dbReference type="RefSeq" id="WP_378611805.1">
    <property type="nucleotide sequence ID" value="NZ_JBHSAX010000007.1"/>
</dbReference>
<dbReference type="SUPFAM" id="SSF49503">
    <property type="entry name" value="Cupredoxins"/>
    <property type="match status" value="1"/>
</dbReference>
<name>A0ABV8DPN8_9NOCA</name>
<evidence type="ECO:0008006" key="4">
    <source>
        <dbReference type="Google" id="ProtNLM"/>
    </source>
</evidence>
<feature type="chain" id="PRO_5046005903" description="EfeO-type cupredoxin-like domain-containing protein" evidence="1">
    <location>
        <begin position="25"/>
        <end position="132"/>
    </location>
</feature>
<dbReference type="EMBL" id="JBHSAX010000007">
    <property type="protein sequence ID" value="MFC3962056.1"/>
    <property type="molecule type" value="Genomic_DNA"/>
</dbReference>
<organism evidence="2 3">
    <name type="scientific">Nocardia jiangsuensis</name>
    <dbReference type="NCBI Taxonomy" id="1691563"/>
    <lineage>
        <taxon>Bacteria</taxon>
        <taxon>Bacillati</taxon>
        <taxon>Actinomycetota</taxon>
        <taxon>Actinomycetes</taxon>
        <taxon>Mycobacteriales</taxon>
        <taxon>Nocardiaceae</taxon>
        <taxon>Nocardia</taxon>
    </lineage>
</organism>
<dbReference type="Proteomes" id="UP001595696">
    <property type="component" value="Unassembled WGS sequence"/>
</dbReference>
<proteinExistence type="predicted"/>
<comment type="caution">
    <text evidence="2">The sequence shown here is derived from an EMBL/GenBank/DDBJ whole genome shotgun (WGS) entry which is preliminary data.</text>
</comment>
<reference evidence="3" key="1">
    <citation type="journal article" date="2019" name="Int. J. Syst. Evol. Microbiol.">
        <title>The Global Catalogue of Microorganisms (GCM) 10K type strain sequencing project: providing services to taxonomists for standard genome sequencing and annotation.</title>
        <authorList>
            <consortium name="The Broad Institute Genomics Platform"/>
            <consortium name="The Broad Institute Genome Sequencing Center for Infectious Disease"/>
            <person name="Wu L."/>
            <person name="Ma J."/>
        </authorList>
    </citation>
    <scope>NUCLEOTIDE SEQUENCE [LARGE SCALE GENOMIC DNA]</scope>
    <source>
        <strain evidence="3">CGMCC 4.7330</strain>
    </source>
</reference>
<protein>
    <recommendedName>
        <fullName evidence="4">EfeO-type cupredoxin-like domain-containing protein</fullName>
    </recommendedName>
</protein>